<dbReference type="PROSITE" id="PS51840">
    <property type="entry name" value="C2_NT"/>
    <property type="match status" value="1"/>
</dbReference>
<evidence type="ECO:0000313" key="4">
    <source>
        <dbReference type="EMBL" id="KAJ8308401.1"/>
    </source>
</evidence>
<accession>A0ABQ9EVM8</accession>
<evidence type="ECO:0000259" key="3">
    <source>
        <dbReference type="PROSITE" id="PS51840"/>
    </source>
</evidence>
<sequence>MSVWKRLQRVGKSASKYQFTASYQELEVECTKKWQPNKLCIIWTRRSRRKSTQLHTWQPTIKNPYLGQVTWTVPENVEIQVTLFRDNKHSEFEDKEWLFVIEDQARGGRRKILASAPINMKQFATQVPTQHTMKLTLKPATKKVVKATIQFTLSCVFLREGKATDEDMQSVASLMSIGKTDNDIGNLDELEEEDGENSQDISSEISKITSELSKLDESNNGNPFGDPDLDEDVDDGFCEPVFKKITPKASTLNPFDEAEEDSTNPFSEDSINDSTNPFDEPTPPDRALKSDVKTSKSVLSLGEKYKSNTLPYQKKRKAPPIPQEADKSSEQKNSLHLKLSKSSSAHETIQRPLYEGTPPSSPDEDKPLTRPITPPSVDQSTSESFDTSVGSSSTATPNKSSPNSSPSKSDGGSKGDRKILESVDLNQTESPVHRGGNSSQDLLDWVKEVTKGYKGVKVTNLTTSWRNGMAFCAIIHHFRPDLIDFRSLAPHDIKGNNRIAFDAAAQLGIPRVIEPSDMVLLAVPDKLLVMTYLHQLRAYFTGQTLEIQQIGLSTRESTYKFGEFDQEIETEITNEMYGKSESKSVGKGVNKLTLTKKENKPLQSESSEKKHKYLKHNEKSPDLVNEVTKEKTPDRENGAVVKEKSPDIILSDKSGMHQDKSLTVSSSPLLTSKTDVSSSSNVETSTPDRKKKKAPVPPKMVLPLKTVISPITETKSPELSTEKGKEQKSLMTRKQLYNPFDSDEDDEISPVVGADDGEKKTDTDDDIWVLRDGSSPATTTSLSSPKSGSISPSYSDHSSRASTPSSKAKKIEIGKLGEELEKQARKRQAARKSARPSVVSSTPSLLLSHTSSQKSQKQPEEETNRKPRHEELKERAKLLLEQARKDALTTTNKPEPNTNTEIVESKTSPSKDDDEKQKRLRERAKQLIEEARAGIGKPELERQSSTASQSSKSLNDNGKSNDKMLSKYA</sequence>
<dbReference type="EMBL" id="JARBDR010000657">
    <property type="protein sequence ID" value="KAJ8308401.1"/>
    <property type="molecule type" value="Genomic_DNA"/>
</dbReference>
<evidence type="ECO:0008006" key="6">
    <source>
        <dbReference type="Google" id="ProtNLM"/>
    </source>
</evidence>
<reference evidence="4 5" key="1">
    <citation type="submission" date="2022-12" db="EMBL/GenBank/DDBJ databases">
        <title>Chromosome-level genome of Tegillarca granosa.</title>
        <authorList>
            <person name="Kim J."/>
        </authorList>
    </citation>
    <scope>NUCLEOTIDE SEQUENCE [LARGE SCALE GENOMIC DNA]</scope>
    <source>
        <strain evidence="4">Teg-2019</strain>
        <tissue evidence="4">Adductor muscle</tissue>
    </source>
</reference>
<feature type="compositionally biased region" description="Polar residues" evidence="1">
    <location>
        <begin position="213"/>
        <end position="222"/>
    </location>
</feature>
<feature type="compositionally biased region" description="Basic and acidic residues" evidence="1">
    <location>
        <begin position="909"/>
        <end position="942"/>
    </location>
</feature>
<dbReference type="InterPro" id="IPR019448">
    <property type="entry name" value="NT-C2"/>
</dbReference>
<gene>
    <name evidence="4" type="ORF">KUTeg_013275</name>
</gene>
<dbReference type="Pfam" id="PF10358">
    <property type="entry name" value="NT-C2"/>
    <property type="match status" value="1"/>
</dbReference>
<organism evidence="4 5">
    <name type="scientific">Tegillarca granosa</name>
    <name type="common">Malaysian cockle</name>
    <name type="synonym">Anadara granosa</name>
    <dbReference type="NCBI Taxonomy" id="220873"/>
    <lineage>
        <taxon>Eukaryota</taxon>
        <taxon>Metazoa</taxon>
        <taxon>Spiralia</taxon>
        <taxon>Lophotrochozoa</taxon>
        <taxon>Mollusca</taxon>
        <taxon>Bivalvia</taxon>
        <taxon>Autobranchia</taxon>
        <taxon>Pteriomorphia</taxon>
        <taxon>Arcoida</taxon>
        <taxon>Arcoidea</taxon>
        <taxon>Arcidae</taxon>
        <taxon>Tegillarca</taxon>
    </lineage>
</organism>
<feature type="compositionally biased region" description="Polar residues" evidence="1">
    <location>
        <begin position="675"/>
        <end position="685"/>
    </location>
</feature>
<feature type="compositionally biased region" description="Polar residues" evidence="1">
    <location>
        <begin position="263"/>
        <end position="277"/>
    </location>
</feature>
<comment type="caution">
    <text evidence="4">The sequence shown here is derived from an EMBL/GenBank/DDBJ whole genome shotgun (WGS) entry which is preliminary data.</text>
</comment>
<evidence type="ECO:0000313" key="5">
    <source>
        <dbReference type="Proteomes" id="UP001217089"/>
    </source>
</evidence>
<feature type="domain" description="C2 NT-type" evidence="3">
    <location>
        <begin position="7"/>
        <end position="157"/>
    </location>
</feature>
<feature type="region of interest" description="Disordered" evidence="1">
    <location>
        <begin position="213"/>
        <end position="236"/>
    </location>
</feature>
<feature type="region of interest" description="Disordered" evidence="1">
    <location>
        <begin position="579"/>
        <end position="969"/>
    </location>
</feature>
<feature type="compositionally biased region" description="Low complexity" evidence="1">
    <location>
        <begin position="889"/>
        <end position="901"/>
    </location>
</feature>
<evidence type="ECO:0000256" key="1">
    <source>
        <dbReference type="SAM" id="MobiDB-lite"/>
    </source>
</evidence>
<feature type="compositionally biased region" description="Low complexity" evidence="1">
    <location>
        <begin position="661"/>
        <end position="674"/>
    </location>
</feature>
<feature type="compositionally biased region" description="Basic and acidic residues" evidence="1">
    <location>
        <begin position="615"/>
        <end position="646"/>
    </location>
</feature>
<feature type="region of interest" description="Disordered" evidence="1">
    <location>
        <begin position="249"/>
        <end position="417"/>
    </location>
</feature>
<dbReference type="PROSITE" id="PS50021">
    <property type="entry name" value="CH"/>
    <property type="match status" value="1"/>
</dbReference>
<proteinExistence type="predicted"/>
<dbReference type="PANTHER" id="PTHR23167">
    <property type="entry name" value="CALPONIN HOMOLOGY DOMAIN-CONTAINING PROTEIN DDB_G0272472-RELATED"/>
    <property type="match status" value="1"/>
</dbReference>
<feature type="compositionally biased region" description="Polar residues" evidence="1">
    <location>
        <begin position="376"/>
        <end position="390"/>
    </location>
</feature>
<feature type="compositionally biased region" description="Low complexity" evidence="1">
    <location>
        <begin position="332"/>
        <end position="343"/>
    </location>
</feature>
<feature type="domain" description="Calponin-homology (CH)" evidence="2">
    <location>
        <begin position="436"/>
        <end position="541"/>
    </location>
</feature>
<feature type="compositionally biased region" description="Basic and acidic residues" evidence="1">
    <location>
        <begin position="857"/>
        <end position="887"/>
    </location>
</feature>
<evidence type="ECO:0000259" key="2">
    <source>
        <dbReference type="PROSITE" id="PS50021"/>
    </source>
</evidence>
<dbReference type="PANTHER" id="PTHR23167:SF46">
    <property type="entry name" value="EPS15 HOMOLOGY DOMAIN CONTAINING PROTEIN-BINDING PROTEIN 1, ISOFORM F"/>
    <property type="match status" value="1"/>
</dbReference>
<dbReference type="Gene3D" id="1.10.418.10">
    <property type="entry name" value="Calponin-like domain"/>
    <property type="match status" value="1"/>
</dbReference>
<feature type="compositionally biased region" description="Low complexity" evidence="1">
    <location>
        <begin position="391"/>
        <end position="410"/>
    </location>
</feature>
<name>A0ABQ9EVM8_TEGGR</name>
<dbReference type="SUPFAM" id="SSF47576">
    <property type="entry name" value="Calponin-homology domain, CH-domain"/>
    <property type="match status" value="1"/>
</dbReference>
<feature type="compositionally biased region" description="Low complexity" evidence="1">
    <location>
        <begin position="944"/>
        <end position="953"/>
    </location>
</feature>
<dbReference type="SMART" id="SM00033">
    <property type="entry name" value="CH"/>
    <property type="match status" value="1"/>
</dbReference>
<protein>
    <recommendedName>
        <fullName evidence="6">EH domain-binding protein 1</fullName>
    </recommendedName>
</protein>
<feature type="compositionally biased region" description="Basic residues" evidence="1">
    <location>
        <begin position="824"/>
        <end position="834"/>
    </location>
</feature>
<feature type="compositionally biased region" description="Basic and acidic residues" evidence="1">
    <location>
        <begin position="809"/>
        <end position="823"/>
    </location>
</feature>
<feature type="compositionally biased region" description="Low complexity" evidence="1">
    <location>
        <begin position="774"/>
        <end position="795"/>
    </location>
</feature>
<feature type="compositionally biased region" description="Low complexity" evidence="1">
    <location>
        <begin position="835"/>
        <end position="852"/>
    </location>
</feature>
<feature type="compositionally biased region" description="Acidic residues" evidence="1">
    <location>
        <begin position="227"/>
        <end position="236"/>
    </location>
</feature>
<dbReference type="Pfam" id="PF00307">
    <property type="entry name" value="CH"/>
    <property type="match status" value="1"/>
</dbReference>
<dbReference type="Proteomes" id="UP001217089">
    <property type="component" value="Unassembled WGS sequence"/>
</dbReference>
<feature type="compositionally biased region" description="Basic and acidic residues" evidence="1">
    <location>
        <begin position="959"/>
        <end position="969"/>
    </location>
</feature>
<keyword evidence="5" id="KW-1185">Reference proteome</keyword>
<dbReference type="InterPro" id="IPR050540">
    <property type="entry name" value="F-actin_Monoox_Mical"/>
</dbReference>
<dbReference type="InterPro" id="IPR001715">
    <property type="entry name" value="CH_dom"/>
</dbReference>
<dbReference type="InterPro" id="IPR036872">
    <property type="entry name" value="CH_dom_sf"/>
</dbReference>
<feature type="compositionally biased region" description="Polar residues" evidence="1">
    <location>
        <begin position="709"/>
        <end position="719"/>
    </location>
</feature>